<gene>
    <name evidence="1" type="ORF">LshimejAT787_0504540</name>
</gene>
<dbReference type="AlphaFoldDB" id="A0A9P3UKW6"/>
<reference evidence="1" key="1">
    <citation type="submission" date="2022-07" db="EMBL/GenBank/DDBJ databases">
        <title>The genome of Lyophyllum shimeji provides insight into the initial evolution of ectomycorrhizal fungal genome.</title>
        <authorList>
            <person name="Kobayashi Y."/>
            <person name="Shibata T."/>
            <person name="Hirakawa H."/>
            <person name="Shigenobu S."/>
            <person name="Nishiyama T."/>
            <person name="Yamada A."/>
            <person name="Hasebe M."/>
            <person name="Kawaguchi M."/>
        </authorList>
    </citation>
    <scope>NUCLEOTIDE SEQUENCE</scope>
    <source>
        <strain evidence="1">AT787</strain>
    </source>
</reference>
<keyword evidence="2" id="KW-1185">Reference proteome</keyword>
<comment type="caution">
    <text evidence="1">The sequence shown here is derived from an EMBL/GenBank/DDBJ whole genome shotgun (WGS) entry which is preliminary data.</text>
</comment>
<proteinExistence type="predicted"/>
<protein>
    <submittedName>
        <fullName evidence="1">Uncharacterized protein</fullName>
    </submittedName>
</protein>
<name>A0A9P3UKW6_LYOSH</name>
<dbReference type="Proteomes" id="UP001063166">
    <property type="component" value="Unassembled WGS sequence"/>
</dbReference>
<dbReference type="OrthoDB" id="2984575at2759"/>
<evidence type="ECO:0000313" key="2">
    <source>
        <dbReference type="Proteomes" id="UP001063166"/>
    </source>
</evidence>
<dbReference type="EMBL" id="BRPK01000005">
    <property type="protein sequence ID" value="GLB38589.1"/>
    <property type="molecule type" value="Genomic_DNA"/>
</dbReference>
<accession>A0A9P3UKW6</accession>
<organism evidence="1 2">
    <name type="scientific">Lyophyllum shimeji</name>
    <name type="common">Hon-shimeji</name>
    <name type="synonym">Tricholoma shimeji</name>
    <dbReference type="NCBI Taxonomy" id="47721"/>
    <lineage>
        <taxon>Eukaryota</taxon>
        <taxon>Fungi</taxon>
        <taxon>Dikarya</taxon>
        <taxon>Basidiomycota</taxon>
        <taxon>Agaricomycotina</taxon>
        <taxon>Agaricomycetes</taxon>
        <taxon>Agaricomycetidae</taxon>
        <taxon>Agaricales</taxon>
        <taxon>Tricholomatineae</taxon>
        <taxon>Lyophyllaceae</taxon>
        <taxon>Lyophyllum</taxon>
    </lineage>
</organism>
<evidence type="ECO:0000313" key="1">
    <source>
        <dbReference type="EMBL" id="GLB38589.1"/>
    </source>
</evidence>
<sequence>MLYPHARNALYRHLNLTAGNVLKASYALSKDVTLAAQVRSLILCGSDFEMSFGIIQDVLMLTPNLRTLVLMVGPYGAWILPQDDASPFQLHTFKSSVRYEQELHNFLTGQRHLRHLVLRSQSVETSRLKFTTDHLSALISISAPWPVVRRVVPERPVQWVTIYPNHLRDRTDQSALDCLSQSTARNGVERLSASRESLYAARTRIAALVPGLTHLTSNSCTIDPSEDADVLFPEWMQDIVSHLPCLFAFAIKLEPEISPIPCQEIDFTSLVTKVFEASPSLEHVLITFNRLRARYTCRRPPGEEDWRLCDKFDAF</sequence>